<feature type="transmembrane region" description="Helical" evidence="6">
    <location>
        <begin position="227"/>
        <end position="249"/>
    </location>
</feature>
<evidence type="ECO:0000256" key="5">
    <source>
        <dbReference type="ARBA" id="ARBA00023136"/>
    </source>
</evidence>
<feature type="transmembrane region" description="Helical" evidence="6">
    <location>
        <begin position="21"/>
        <end position="41"/>
    </location>
</feature>
<dbReference type="OrthoDB" id="7200137at2"/>
<sequence>MSADASTTRQSVAGRGGIRREVVAALAITTTIGYGVLYYAFSALLEPMRAELHISTTTATGALTTSALTAAVLSIPVGRWLDRYGGHALMTAGSILAAVSVLLWSRTDSAAQLYAVFVAIGLASAMVLYPPAFAVIVATTAPEKRTTALLSITLVAGFASSIFIPLTGQLIHAYGWRHTLVILACIIAVATIPLHAFALRHTRPAAAPSETSRPRQPAGRVLRDPGFWLLATAFVLHTGALAVIGVHLVTYLTRLGHKPTVAATLAGLLGLLSVTGRITVTILRRRLPMTAISAVIITLQGTALALLPAAGHSTLGAAACLTVFGLGFGVASIAKPAIILDRYGDHGYATIAGILGTPTSIAGATAPLAAAALATVFGYTPLILTAAGGCLLSGAALVVTHRLLHPAPMTMTG</sequence>
<dbReference type="EMBL" id="SMKX01000186">
    <property type="protein sequence ID" value="TDD45997.1"/>
    <property type="molecule type" value="Genomic_DNA"/>
</dbReference>
<feature type="domain" description="Major facilitator superfamily (MFS) profile" evidence="7">
    <location>
        <begin position="21"/>
        <end position="405"/>
    </location>
</feature>
<evidence type="ECO:0000313" key="9">
    <source>
        <dbReference type="Proteomes" id="UP000295124"/>
    </source>
</evidence>
<dbReference type="AlphaFoldDB" id="A0A4V2YLJ6"/>
<dbReference type="SUPFAM" id="SSF103473">
    <property type="entry name" value="MFS general substrate transporter"/>
    <property type="match status" value="1"/>
</dbReference>
<keyword evidence="5 6" id="KW-0472">Membrane</keyword>
<dbReference type="InterPro" id="IPR052983">
    <property type="entry name" value="MFS_Riboflavin_Transporter"/>
</dbReference>
<reference evidence="8 9" key="1">
    <citation type="submission" date="2019-03" db="EMBL/GenBank/DDBJ databases">
        <title>Draft genome sequences of novel Actinobacteria.</title>
        <authorList>
            <person name="Sahin N."/>
            <person name="Ay H."/>
            <person name="Saygin H."/>
        </authorList>
    </citation>
    <scope>NUCLEOTIDE SEQUENCE [LARGE SCALE GENOMIC DNA]</scope>
    <source>
        <strain evidence="8 9">JCM 13523</strain>
    </source>
</reference>
<accession>A0A4V2YLJ6</accession>
<evidence type="ECO:0000256" key="3">
    <source>
        <dbReference type="ARBA" id="ARBA00022692"/>
    </source>
</evidence>
<dbReference type="InterPro" id="IPR011701">
    <property type="entry name" value="MFS"/>
</dbReference>
<feature type="transmembrane region" description="Helical" evidence="6">
    <location>
        <begin position="261"/>
        <end position="280"/>
    </location>
</feature>
<evidence type="ECO:0000256" key="2">
    <source>
        <dbReference type="ARBA" id="ARBA00022448"/>
    </source>
</evidence>
<dbReference type="GO" id="GO:0022857">
    <property type="term" value="F:transmembrane transporter activity"/>
    <property type="evidence" value="ECO:0007669"/>
    <property type="project" value="InterPro"/>
</dbReference>
<feature type="transmembrane region" description="Helical" evidence="6">
    <location>
        <begin position="376"/>
        <end position="399"/>
    </location>
</feature>
<feature type="transmembrane region" description="Helical" evidence="6">
    <location>
        <begin position="111"/>
        <end position="136"/>
    </location>
</feature>
<dbReference type="PROSITE" id="PS50850">
    <property type="entry name" value="MFS"/>
    <property type="match status" value="1"/>
</dbReference>
<gene>
    <name evidence="8" type="ORF">E1263_37535</name>
</gene>
<dbReference type="PANTHER" id="PTHR43385">
    <property type="entry name" value="RIBOFLAVIN TRANSPORTER RIBJ"/>
    <property type="match status" value="1"/>
</dbReference>
<evidence type="ECO:0000256" key="4">
    <source>
        <dbReference type="ARBA" id="ARBA00022989"/>
    </source>
</evidence>
<evidence type="ECO:0000259" key="7">
    <source>
        <dbReference type="PROSITE" id="PS50850"/>
    </source>
</evidence>
<dbReference type="Pfam" id="PF07690">
    <property type="entry name" value="MFS_1"/>
    <property type="match status" value="1"/>
</dbReference>
<dbReference type="InterPro" id="IPR036259">
    <property type="entry name" value="MFS_trans_sf"/>
</dbReference>
<evidence type="ECO:0000313" key="8">
    <source>
        <dbReference type="EMBL" id="TDD45997.1"/>
    </source>
</evidence>
<feature type="transmembrane region" description="Helical" evidence="6">
    <location>
        <begin position="148"/>
        <end position="168"/>
    </location>
</feature>
<protein>
    <submittedName>
        <fullName evidence="8">MFS transporter</fullName>
    </submittedName>
</protein>
<feature type="transmembrane region" description="Helical" evidence="6">
    <location>
        <begin position="61"/>
        <end position="81"/>
    </location>
</feature>
<keyword evidence="9" id="KW-1185">Reference proteome</keyword>
<dbReference type="Proteomes" id="UP000295124">
    <property type="component" value="Unassembled WGS sequence"/>
</dbReference>
<proteinExistence type="predicted"/>
<feature type="transmembrane region" description="Helical" evidence="6">
    <location>
        <begin position="315"/>
        <end position="334"/>
    </location>
</feature>
<dbReference type="Gene3D" id="1.20.1250.20">
    <property type="entry name" value="MFS general substrate transporter like domains"/>
    <property type="match status" value="1"/>
</dbReference>
<comment type="subcellular location">
    <subcellularLocation>
        <location evidence="1">Cell membrane</location>
        <topology evidence="1">Multi-pass membrane protein</topology>
    </subcellularLocation>
</comment>
<dbReference type="RefSeq" id="WP_132176339.1">
    <property type="nucleotide sequence ID" value="NZ_SMKX01000186.1"/>
</dbReference>
<feature type="transmembrane region" description="Helical" evidence="6">
    <location>
        <begin position="180"/>
        <end position="199"/>
    </location>
</feature>
<evidence type="ECO:0000256" key="6">
    <source>
        <dbReference type="SAM" id="Phobius"/>
    </source>
</evidence>
<keyword evidence="4 6" id="KW-1133">Transmembrane helix</keyword>
<feature type="transmembrane region" description="Helical" evidence="6">
    <location>
        <begin position="346"/>
        <end position="370"/>
    </location>
</feature>
<name>A0A4V2YLJ6_9ACTN</name>
<evidence type="ECO:0000256" key="1">
    <source>
        <dbReference type="ARBA" id="ARBA00004651"/>
    </source>
</evidence>
<keyword evidence="3 6" id="KW-0812">Transmembrane</keyword>
<feature type="transmembrane region" description="Helical" evidence="6">
    <location>
        <begin position="88"/>
        <end position="105"/>
    </location>
</feature>
<organism evidence="8 9">
    <name type="scientific">Kribbella antibiotica</name>
    <dbReference type="NCBI Taxonomy" id="190195"/>
    <lineage>
        <taxon>Bacteria</taxon>
        <taxon>Bacillati</taxon>
        <taxon>Actinomycetota</taxon>
        <taxon>Actinomycetes</taxon>
        <taxon>Propionibacteriales</taxon>
        <taxon>Kribbellaceae</taxon>
        <taxon>Kribbella</taxon>
    </lineage>
</organism>
<dbReference type="GO" id="GO:0005886">
    <property type="term" value="C:plasma membrane"/>
    <property type="evidence" value="ECO:0007669"/>
    <property type="project" value="UniProtKB-SubCell"/>
</dbReference>
<dbReference type="InterPro" id="IPR020846">
    <property type="entry name" value="MFS_dom"/>
</dbReference>
<keyword evidence="2" id="KW-0813">Transport</keyword>
<dbReference type="PANTHER" id="PTHR43385:SF1">
    <property type="entry name" value="RIBOFLAVIN TRANSPORTER RIBJ"/>
    <property type="match status" value="1"/>
</dbReference>
<comment type="caution">
    <text evidence="8">The sequence shown here is derived from an EMBL/GenBank/DDBJ whole genome shotgun (WGS) entry which is preliminary data.</text>
</comment>
<feature type="transmembrane region" description="Helical" evidence="6">
    <location>
        <begin position="287"/>
        <end position="309"/>
    </location>
</feature>